<sequence length="130" mass="14608">MKAEGSAPSGRFFHVSEQRPTPSRHGGLWHHDHRAFASSRRGASSSLAGATNSVNTEHQDVVHPLSLLHVLRSDPHRTPTRGCEHFQQLSSPQGLTKHFHHVRVRELKREHHASPGCIQFNLDPFNPSHM</sequence>
<reference evidence="2 3" key="1">
    <citation type="submission" date="2018-09" db="EMBL/GenBank/DDBJ databases">
        <authorList>
            <person name="Zhu H."/>
        </authorList>
    </citation>
    <scope>NUCLEOTIDE SEQUENCE [LARGE SCALE GENOMIC DNA]</scope>
    <source>
        <strain evidence="2 3">K2S05-167</strain>
    </source>
</reference>
<dbReference type="Proteomes" id="UP000286287">
    <property type="component" value="Unassembled WGS sequence"/>
</dbReference>
<feature type="region of interest" description="Disordered" evidence="1">
    <location>
        <begin position="1"/>
        <end position="58"/>
    </location>
</feature>
<dbReference type="AlphaFoldDB" id="A0A418V6G3"/>
<accession>A0A418V6G3</accession>
<proteinExistence type="predicted"/>
<feature type="compositionally biased region" description="Low complexity" evidence="1">
    <location>
        <begin position="36"/>
        <end position="50"/>
    </location>
</feature>
<name>A0A418V6G3_9DEIO</name>
<evidence type="ECO:0000313" key="2">
    <source>
        <dbReference type="EMBL" id="RJF71697.1"/>
    </source>
</evidence>
<protein>
    <submittedName>
        <fullName evidence="2">Uncharacterized protein</fullName>
    </submittedName>
</protein>
<keyword evidence="3" id="KW-1185">Reference proteome</keyword>
<evidence type="ECO:0000313" key="3">
    <source>
        <dbReference type="Proteomes" id="UP000286287"/>
    </source>
</evidence>
<evidence type="ECO:0000256" key="1">
    <source>
        <dbReference type="SAM" id="MobiDB-lite"/>
    </source>
</evidence>
<gene>
    <name evidence="2" type="ORF">D3875_09070</name>
</gene>
<organism evidence="2 3">
    <name type="scientific">Deinococcus cavernae</name>
    <dbReference type="NCBI Taxonomy" id="2320857"/>
    <lineage>
        <taxon>Bacteria</taxon>
        <taxon>Thermotogati</taxon>
        <taxon>Deinococcota</taxon>
        <taxon>Deinococci</taxon>
        <taxon>Deinococcales</taxon>
        <taxon>Deinococcaceae</taxon>
        <taxon>Deinococcus</taxon>
    </lineage>
</organism>
<dbReference type="EMBL" id="QYUJ01000014">
    <property type="protein sequence ID" value="RJF71697.1"/>
    <property type="molecule type" value="Genomic_DNA"/>
</dbReference>
<comment type="caution">
    <text evidence="2">The sequence shown here is derived from an EMBL/GenBank/DDBJ whole genome shotgun (WGS) entry which is preliminary data.</text>
</comment>